<dbReference type="PRINTS" id="PR00922">
    <property type="entry name" value="DADACBPTASE3"/>
</dbReference>
<dbReference type="Proteomes" id="UP000016587">
    <property type="component" value="Chromosome"/>
</dbReference>
<protein>
    <submittedName>
        <fullName evidence="3">Putative D-alanyl-D-alaninecarboxypeptidase/D-alanyl-D-alanine-endopeptidase</fullName>
    </submittedName>
</protein>
<keyword evidence="4" id="KW-1185">Reference proteome</keyword>
<dbReference type="PATRIC" id="fig|1121448.10.peg.3111"/>
<dbReference type="PANTHER" id="PTHR30023:SF0">
    <property type="entry name" value="PENICILLIN-SENSITIVE CARBOXYPEPTIDASE A"/>
    <property type="match status" value="1"/>
</dbReference>
<comment type="similarity">
    <text evidence="1">Belongs to the peptidase S13 family.</text>
</comment>
<dbReference type="AlphaFoldDB" id="T2GFA5"/>
<evidence type="ECO:0000256" key="1">
    <source>
        <dbReference type="ARBA" id="ARBA00006096"/>
    </source>
</evidence>
<name>T2GFA5_MEGG1</name>
<keyword evidence="2" id="KW-0378">Hydrolase</keyword>
<reference evidence="4" key="2">
    <citation type="submission" date="2013-07" db="EMBL/GenBank/DDBJ databases">
        <authorList>
            <person name="Morais-Silva F.O."/>
            <person name="Rezende A.M."/>
            <person name="Pimentel C."/>
            <person name="Resende D.M."/>
            <person name="Santos C.I."/>
            <person name="Clemente C."/>
            <person name="de Oliveira L.M."/>
            <person name="da Silva S.M."/>
            <person name="Costa D.A."/>
            <person name="Varela-Raposo A."/>
            <person name="Horacio E.C.A."/>
            <person name="Matos M."/>
            <person name="Flores O."/>
            <person name="Ruiz J.C."/>
            <person name="Rodrigues-Pousada C."/>
        </authorList>
    </citation>
    <scope>NUCLEOTIDE SEQUENCE [LARGE SCALE GENOMIC DNA]</scope>
    <source>
        <strain evidence="4">ATCC 19364 / DSM 1382 / NCIMB 9332 / VKM B-1759</strain>
    </source>
</reference>
<dbReference type="InterPro" id="IPR012338">
    <property type="entry name" value="Beta-lactam/transpept-like"/>
</dbReference>
<sequence>MACSIGVAGGQPAAQALPSAVAARPWSAGEIETLSQQLRAVIAKSPLDSAHVGAILLPVDPAGPLVAQFNAEKLFVPASTLKLFTTAAALDTLGSEYRFTTSFSHTGMVKDGVLHGDLIVRSNGDPSFSATWCQDGDFCMGEIAGHLLSKGIHEVRGSLIADTSQFAGPLLGPAWEWDDLSYYYATPVDALSCGENTVEVSAVPGQPGAALAIRAVPEGYFSIKNQAIARAKGEDFCMARELGTETVTISGALAPRGKGVTAAVSVNDPARYFLFNMKNSMSKKGIRVSGGSQVIREGLAAAAVPLFERQSPPLQAVCAVVNRESHNLFAELTQHAVAHARTGKGDFATGAALVRQWATALGVDGDGMVIVDGSGLSRKNMISPKAMAEMLRAMVRRPVFPIYYASLPVAGSHGSMARRLTGTKGEGVVHGKVGYMTGHSSIAGYAQDQQGRWVVFAVMVNNNAGEPKEARMLQDEIVTLIVGR</sequence>
<keyword evidence="3" id="KW-0645">Protease</keyword>
<evidence type="ECO:0000313" key="3">
    <source>
        <dbReference type="EMBL" id="AGW14864.1"/>
    </source>
</evidence>
<dbReference type="GO" id="GO:0000270">
    <property type="term" value="P:peptidoglycan metabolic process"/>
    <property type="evidence" value="ECO:0007669"/>
    <property type="project" value="TreeGrafter"/>
</dbReference>
<dbReference type="GO" id="GO:0004185">
    <property type="term" value="F:serine-type carboxypeptidase activity"/>
    <property type="evidence" value="ECO:0007669"/>
    <property type="project" value="InterPro"/>
</dbReference>
<gene>
    <name evidence="3" type="ORF">DGI_3151</name>
</gene>
<dbReference type="SUPFAM" id="SSF56601">
    <property type="entry name" value="beta-lactamase/transpeptidase-like"/>
    <property type="match status" value="1"/>
</dbReference>
<keyword evidence="3" id="KW-0121">Carboxypeptidase</keyword>
<dbReference type="eggNOG" id="COG2027">
    <property type="taxonomic scope" value="Bacteria"/>
</dbReference>
<evidence type="ECO:0000313" key="4">
    <source>
        <dbReference type="Proteomes" id="UP000016587"/>
    </source>
</evidence>
<dbReference type="PANTHER" id="PTHR30023">
    <property type="entry name" value="D-ALANYL-D-ALANINE CARBOXYPEPTIDASE"/>
    <property type="match status" value="1"/>
</dbReference>
<dbReference type="Gene3D" id="3.40.710.10">
    <property type="entry name" value="DD-peptidase/beta-lactamase superfamily"/>
    <property type="match status" value="1"/>
</dbReference>
<dbReference type="GO" id="GO:0006508">
    <property type="term" value="P:proteolysis"/>
    <property type="evidence" value="ECO:0007669"/>
    <property type="project" value="InterPro"/>
</dbReference>
<reference evidence="3 4" key="1">
    <citation type="journal article" date="2013" name="J. Bacteriol.">
        <title>Roles of HynAB and Ech, the only two hydrogenases found in the model sulfate reducer Desulfovibrio gigas.</title>
        <authorList>
            <person name="Morais-Silva F.O."/>
            <person name="Santos C.I."/>
            <person name="Rodrigues R."/>
            <person name="Pereira I.A."/>
            <person name="Rodrigues-Pousada C."/>
        </authorList>
    </citation>
    <scope>NUCLEOTIDE SEQUENCE [LARGE SCALE GENOMIC DNA]</scope>
    <source>
        <strain evidence="4">ATCC 19364 / DSM 1382 / NCIMB 9332 / VKM B-1759</strain>
    </source>
</reference>
<proteinExistence type="inferred from homology"/>
<dbReference type="Gene3D" id="3.50.80.20">
    <property type="entry name" value="D-Ala-D-Ala carboxypeptidase C, peptidase S13"/>
    <property type="match status" value="1"/>
</dbReference>
<dbReference type="NCBIfam" id="TIGR00666">
    <property type="entry name" value="PBP4"/>
    <property type="match status" value="1"/>
</dbReference>
<dbReference type="Pfam" id="PF02113">
    <property type="entry name" value="Peptidase_S13"/>
    <property type="match status" value="1"/>
</dbReference>
<evidence type="ECO:0000256" key="2">
    <source>
        <dbReference type="ARBA" id="ARBA00022801"/>
    </source>
</evidence>
<dbReference type="InterPro" id="IPR000667">
    <property type="entry name" value="Peptidase_S13"/>
</dbReference>
<dbReference type="EMBL" id="CP006585">
    <property type="protein sequence ID" value="AGW14864.1"/>
    <property type="molecule type" value="Genomic_DNA"/>
</dbReference>
<dbReference type="HOGENOM" id="CLU_017692_1_2_7"/>
<organism evidence="3 4">
    <name type="scientific">Megalodesulfovibrio gigas (strain ATCC 19364 / DSM 1382 / NCIMB 9332 / VKM B-1759)</name>
    <name type="common">Desulfovibrio gigas</name>
    <dbReference type="NCBI Taxonomy" id="1121448"/>
    <lineage>
        <taxon>Bacteria</taxon>
        <taxon>Pseudomonadati</taxon>
        <taxon>Thermodesulfobacteriota</taxon>
        <taxon>Desulfovibrionia</taxon>
        <taxon>Desulfovibrionales</taxon>
        <taxon>Desulfovibrionaceae</taxon>
        <taxon>Megalodesulfovibrio</taxon>
    </lineage>
</organism>
<accession>T2GFA5</accession>
<dbReference type="STRING" id="1121448.DGI_3151"/>
<dbReference type="KEGG" id="dgg:DGI_3151"/>